<accession>A0A1U9R1U2</accession>
<dbReference type="KEGG" id="snw:BBN63_34210"/>
<dbReference type="InterPro" id="IPR002645">
    <property type="entry name" value="STAS_dom"/>
</dbReference>
<dbReference type="InterPro" id="IPR003658">
    <property type="entry name" value="Anti-sigma_ant"/>
</dbReference>
<dbReference type="InterPro" id="IPR036513">
    <property type="entry name" value="STAS_dom_sf"/>
</dbReference>
<dbReference type="Pfam" id="PF01740">
    <property type="entry name" value="STAS"/>
    <property type="match status" value="1"/>
</dbReference>
<dbReference type="Gene3D" id="3.30.750.24">
    <property type="entry name" value="STAS domain"/>
    <property type="match status" value="1"/>
</dbReference>
<dbReference type="NCBIfam" id="TIGR00377">
    <property type="entry name" value="ant_ant_sig"/>
    <property type="match status" value="1"/>
</dbReference>
<feature type="domain" description="STAS" evidence="3">
    <location>
        <begin position="7"/>
        <end position="116"/>
    </location>
</feature>
<dbReference type="EMBL" id="CP018047">
    <property type="protein sequence ID" value="AQU70472.1"/>
    <property type="molecule type" value="Genomic_DNA"/>
</dbReference>
<name>A0A1U9R1U2_STRNV</name>
<evidence type="ECO:0000259" key="3">
    <source>
        <dbReference type="PROSITE" id="PS50801"/>
    </source>
</evidence>
<reference evidence="4 5" key="1">
    <citation type="submission" date="2016-11" db="EMBL/GenBank/DDBJ databases">
        <title>Complete genome sequence of Streptomyces niveus SCSIO 3406.</title>
        <authorList>
            <person name="Zhu Q."/>
            <person name="Cheng W."/>
            <person name="Song Y."/>
            <person name="Li Q."/>
            <person name="Ju J."/>
        </authorList>
    </citation>
    <scope>NUCLEOTIDE SEQUENCE [LARGE SCALE GENOMIC DNA]</scope>
    <source>
        <strain evidence="4 5">SCSIO 3406</strain>
    </source>
</reference>
<sequence>MFEDLESAVTGTAENDAFIVTVKGGIDFDSAQDLKEVLAEARRAETPRTVVDLSGLMFADSAVLHVLLGAQREHRAAGRRMVVAGPLGQTVLRLFEVTGTSDFFTMAPTLDAALTS</sequence>
<protein>
    <recommendedName>
        <fullName evidence="2">Anti-sigma factor antagonist</fullName>
    </recommendedName>
</protein>
<dbReference type="AlphaFoldDB" id="A0A1U9R1U2"/>
<evidence type="ECO:0000256" key="2">
    <source>
        <dbReference type="RuleBase" id="RU003749"/>
    </source>
</evidence>
<dbReference type="Proteomes" id="UP000189677">
    <property type="component" value="Chromosome"/>
</dbReference>
<dbReference type="PANTHER" id="PTHR33495:SF2">
    <property type="entry name" value="ANTI-SIGMA FACTOR ANTAGONIST TM_1081-RELATED"/>
    <property type="match status" value="1"/>
</dbReference>
<dbReference type="SUPFAM" id="SSF52091">
    <property type="entry name" value="SpoIIaa-like"/>
    <property type="match status" value="1"/>
</dbReference>
<dbReference type="PANTHER" id="PTHR33495">
    <property type="entry name" value="ANTI-SIGMA FACTOR ANTAGONIST TM_1081-RELATED-RELATED"/>
    <property type="match status" value="1"/>
</dbReference>
<organism evidence="4 5">
    <name type="scientific">Streptomyces niveus</name>
    <name type="common">Streptomyces spheroides</name>
    <dbReference type="NCBI Taxonomy" id="193462"/>
    <lineage>
        <taxon>Bacteria</taxon>
        <taxon>Bacillati</taxon>
        <taxon>Actinomycetota</taxon>
        <taxon>Actinomycetes</taxon>
        <taxon>Kitasatosporales</taxon>
        <taxon>Streptomycetaceae</taxon>
        <taxon>Streptomyces</taxon>
    </lineage>
</organism>
<evidence type="ECO:0000313" key="5">
    <source>
        <dbReference type="Proteomes" id="UP000189677"/>
    </source>
</evidence>
<evidence type="ECO:0000313" key="4">
    <source>
        <dbReference type="EMBL" id="AQU70472.1"/>
    </source>
</evidence>
<gene>
    <name evidence="4" type="ORF">BBN63_34210</name>
</gene>
<dbReference type="GO" id="GO:0043856">
    <property type="term" value="F:anti-sigma factor antagonist activity"/>
    <property type="evidence" value="ECO:0007669"/>
    <property type="project" value="InterPro"/>
</dbReference>
<keyword evidence="5" id="KW-1185">Reference proteome</keyword>
<dbReference type="CDD" id="cd07043">
    <property type="entry name" value="STAS_anti-anti-sigma_factors"/>
    <property type="match status" value="1"/>
</dbReference>
<comment type="similarity">
    <text evidence="1 2">Belongs to the anti-sigma-factor antagonist family.</text>
</comment>
<proteinExistence type="inferred from homology"/>
<dbReference type="PROSITE" id="PS50801">
    <property type="entry name" value="STAS"/>
    <property type="match status" value="1"/>
</dbReference>
<evidence type="ECO:0000256" key="1">
    <source>
        <dbReference type="ARBA" id="ARBA00009013"/>
    </source>
</evidence>